<sequence>MKGSSWSKAEGSRYYDENENELSKAELINNVVQEGGVFHFYEKISFVVKNGKIRDFSIYGAYKDYYSYIKTLSNLKKNLESQKRWKLRKHMATLWIINAFTIMVKS</sequence>
<dbReference type="EMBL" id="AYEV01000036">
    <property type="protein sequence ID" value="ESK54088.1"/>
    <property type="molecule type" value="Genomic_DNA"/>
</dbReference>
<evidence type="ECO:0000313" key="2">
    <source>
        <dbReference type="Proteomes" id="UP000017404"/>
    </source>
</evidence>
<dbReference type="RefSeq" id="WP_018679454.1">
    <property type="nucleotide sequence ID" value="NZ_AYEV01000036.1"/>
</dbReference>
<accession>V2UH91</accession>
<proteinExistence type="predicted"/>
<organism evidence="1 2">
    <name type="scientific">Acinetobacter tjernbergiae DSM 14971 = CIP 107465</name>
    <dbReference type="NCBI Taxonomy" id="1120928"/>
    <lineage>
        <taxon>Bacteria</taxon>
        <taxon>Pseudomonadati</taxon>
        <taxon>Pseudomonadota</taxon>
        <taxon>Gammaproteobacteria</taxon>
        <taxon>Moraxellales</taxon>
        <taxon>Moraxellaceae</taxon>
        <taxon>Acinetobacter</taxon>
    </lineage>
</organism>
<keyword evidence="2" id="KW-1185">Reference proteome</keyword>
<reference evidence="1 2" key="1">
    <citation type="submission" date="2013-10" db="EMBL/GenBank/DDBJ databases">
        <title>The Genome Sequence of Acinetobacter tjernbergiae CIP107465.</title>
        <authorList>
            <consortium name="The Broad Institute Genomics Platform"/>
            <consortium name="The Broad Institute Genome Sequencing Center for Infectious Disease"/>
            <person name="Cerqueira G."/>
            <person name="Feldgarden M."/>
            <person name="Courvalin P."/>
            <person name="Grillot-Courvalin C."/>
            <person name="Clermont D."/>
            <person name="Rocha E."/>
            <person name="Yoon E.-J."/>
            <person name="Nemec A."/>
            <person name="Young S.K."/>
            <person name="Zeng Q."/>
            <person name="Gargeya S."/>
            <person name="Fitzgerald M."/>
            <person name="Abouelleil A."/>
            <person name="Alvarado L."/>
            <person name="Berlin A.M."/>
            <person name="Chapman S.B."/>
            <person name="Gainer-Dewar J."/>
            <person name="Goldberg J."/>
            <person name="Gnerre S."/>
            <person name="Griggs A."/>
            <person name="Gujja S."/>
            <person name="Hansen M."/>
            <person name="Howarth C."/>
            <person name="Imamovic A."/>
            <person name="Ireland A."/>
            <person name="Larimer J."/>
            <person name="McCowan C."/>
            <person name="Murphy C."/>
            <person name="Pearson M."/>
            <person name="Poon T.W."/>
            <person name="Priest M."/>
            <person name="Roberts A."/>
            <person name="Saif S."/>
            <person name="Shea T."/>
            <person name="Sykes S."/>
            <person name="Wortman J."/>
            <person name="Nusbaum C."/>
            <person name="Birren B."/>
        </authorList>
    </citation>
    <scope>NUCLEOTIDE SEQUENCE [LARGE SCALE GENOMIC DNA]</scope>
    <source>
        <strain evidence="1 2">CIP 107465</strain>
    </source>
</reference>
<protein>
    <submittedName>
        <fullName evidence="1">Uncharacterized protein</fullName>
    </submittedName>
</protein>
<name>V2UH91_9GAMM</name>
<comment type="caution">
    <text evidence="1">The sequence shown here is derived from an EMBL/GenBank/DDBJ whole genome shotgun (WGS) entry which is preliminary data.</text>
</comment>
<dbReference type="PATRIC" id="fig|1120928.5.peg.2994"/>
<evidence type="ECO:0000313" key="1">
    <source>
        <dbReference type="EMBL" id="ESK54088.1"/>
    </source>
</evidence>
<dbReference type="AlphaFoldDB" id="V2UH91"/>
<gene>
    <name evidence="1" type="ORF">F990_02960</name>
</gene>
<dbReference type="Proteomes" id="UP000017404">
    <property type="component" value="Unassembled WGS sequence"/>
</dbReference>